<dbReference type="GO" id="GO:0006508">
    <property type="term" value="P:proteolysis"/>
    <property type="evidence" value="ECO:0007669"/>
    <property type="project" value="UniProtKB-KW"/>
</dbReference>
<dbReference type="GO" id="GO:0008234">
    <property type="term" value="F:cysteine-type peptidase activity"/>
    <property type="evidence" value="ECO:0007669"/>
    <property type="project" value="InterPro"/>
</dbReference>
<proteinExistence type="inferred from homology"/>
<dbReference type="Pfam" id="PF02902">
    <property type="entry name" value="Peptidase_C48"/>
    <property type="match status" value="1"/>
</dbReference>
<organism evidence="6 7">
    <name type="scientific">Mycena maculata</name>
    <dbReference type="NCBI Taxonomy" id="230809"/>
    <lineage>
        <taxon>Eukaryota</taxon>
        <taxon>Fungi</taxon>
        <taxon>Dikarya</taxon>
        <taxon>Basidiomycota</taxon>
        <taxon>Agaricomycotina</taxon>
        <taxon>Agaricomycetes</taxon>
        <taxon>Agaricomycetidae</taxon>
        <taxon>Agaricales</taxon>
        <taxon>Marasmiineae</taxon>
        <taxon>Mycenaceae</taxon>
        <taxon>Mycena</taxon>
    </lineage>
</organism>
<dbReference type="InterPro" id="IPR038765">
    <property type="entry name" value="Papain-like_cys_pep_sf"/>
</dbReference>
<dbReference type="GO" id="GO:0019783">
    <property type="term" value="F:ubiquitin-like protein peptidase activity"/>
    <property type="evidence" value="ECO:0007669"/>
    <property type="project" value="UniProtKB-ARBA"/>
</dbReference>
<dbReference type="InterPro" id="IPR003653">
    <property type="entry name" value="Peptidase_C48_C"/>
</dbReference>
<evidence type="ECO:0000259" key="5">
    <source>
        <dbReference type="PROSITE" id="PS50600"/>
    </source>
</evidence>
<name>A0AAD7K5B6_9AGAR</name>
<dbReference type="SUPFAM" id="SSF54001">
    <property type="entry name" value="Cysteine proteinases"/>
    <property type="match status" value="1"/>
</dbReference>
<evidence type="ECO:0000256" key="1">
    <source>
        <dbReference type="ARBA" id="ARBA00005234"/>
    </source>
</evidence>
<feature type="region of interest" description="Disordered" evidence="4">
    <location>
        <begin position="398"/>
        <end position="495"/>
    </location>
</feature>
<keyword evidence="2" id="KW-0645">Protease</keyword>
<evidence type="ECO:0000256" key="2">
    <source>
        <dbReference type="ARBA" id="ARBA00022670"/>
    </source>
</evidence>
<sequence length="1670" mass="186852">MLTVKELLEEDVPSTKASEGQVTPEVALTLDSTWRASIFTTTRFLPDLRGYFNNAWLSRALSIEFPHLPAHYPLWIENLLFDVKVYLDKRAYWERASKWLLRKSAELPAHVIQECFNTFEFLPWDTIVPGLSPAVTLTTEDLALFLSSKWLNDDMINAGVDYILQRVGPGSRTRILNCLFIQSLRTAHGNNDSYSPPTSSLIDKAIRAGLVDAVWFPLHVSGNHWTLLKINIVSKTIAFADSLDGTLPAEEIALVQWWLQSLFRSSAEFKIIDPDFPCPRQRDSHSCGIIVLSILVFLLLEYDLWTPKHAVSQRIQWFLNLSLPFAEMGEHETDFDEVPTTAPTTPELSSDDGGMLFSSPFPSRFISPELPGPVDDDELLDAPDVFSFGLDEVDLFLDRPDSDTTAPGDEDFDVPDAKDIGIDDQDPGTASCEDITMSDTEFPEHIPTPAAPPTLPKFSSDYYDKSDGEDSDSNESRTRRRRLPKTEPKSCSSWARQKKLNADAKNPNFVARTSPLGSFHAKVLEDDPKAEFDDTDVRLVCCSHCTTWVTMRTLYEIRRWTEHRATTKCSKSRKIGLSTQSLFSLGFKKLPTSGALQPLPPPPKIRILPCPGLARESNEEVARYMTHTSAAGGGAPSRARIAKDLFSLDKVKWQDLSASDQRMVIRREVTLQKWKVGRSVGAIFASDCCRDVSVPDGRHSSPNESKMKYVPVAHRDAELAKIYLKYHGVRQLVEQDDGRSPYLKFAQGCADGTYESDTLTGMVKALALKQTRIQQGKSLRSMQYDSAFDQFCDLLASISKRAYLTFQKHFGGRGLRSMHHIRAKLPAFRPDISALNVGRAAEVLKVLDYHGPLALSWDDTALEAAISVHAESKDVCLILGASEGVIRVTENDDLDALFEKAQLQKADKLRVWVLSIPLPKIPPILIAAVARGSSTNASELVAMHHKLSDILHEHNIHPVSLSSDGAEVERSAQRIIAETAPAYFVYSIPNSKPGCTITLEIPKYYGEHPTIITQDSKHALKTARNQLMTGARMIVLGFFTVFYSMLRNIAFNIFSPLFTHDVEKVDKQDDRAAAHLFSAANLGFHFENHQDQPGLSIYLFVLGELVDAWQNRNIFHRDRVKMVLRARFFLMAWRSHIVAHPDHNLNTHFISRESFDIFLTICLSLILVYRQFFPTYPLLPWLHSTEVCEHLFGMLRQLKKDFNYADVLNFERKLHAFMRGAFSNLSPDEQATQTSAGYHHTYFTAPDLDILALMEYPTDAQLADASEQAFEEAAQLLKLVGIDAEAMLKEYVDPKTTKETTAQRHTRKSKHPQTLLDLLALYQPVSFPSSKEEDIFETCELALAAEALDKTLTIDALPDSTEESLQEIRAEIRAHLKDMPTVKLRPLATDNIDCALPLVVNGKLNGPLLVTERLRHETKLTAKAVRQHGRLSTVMVNRNKGETKETGPSLRETLIKRLATAVPASETFNKTTGIDRHIRHAGTFSGPEAPAGTKRAENKATVQEAAATKFVQLRATGLSQFQFIHPNVYSANISKLNPLKEGDFVLAMKPGAAPAEIIVGEVLTMYSKSMHHDWIPFADSVGTPSYIYVRVYRQFGGSLFSSMSCQALACPAFLQIPCTHILFSLASFSKIQRQEVVTAAHPLTLVTLCHESLALFTAFKAEQNALFLAI</sequence>
<comment type="similarity">
    <text evidence="1">Belongs to the peptidase C48 family.</text>
</comment>
<evidence type="ECO:0000256" key="3">
    <source>
        <dbReference type="ARBA" id="ARBA00022801"/>
    </source>
</evidence>
<dbReference type="Gene3D" id="3.40.395.10">
    <property type="entry name" value="Adenoviral Proteinase, Chain A"/>
    <property type="match status" value="1"/>
</dbReference>
<dbReference type="PROSITE" id="PS50600">
    <property type="entry name" value="ULP_PROTEASE"/>
    <property type="match status" value="1"/>
</dbReference>
<reference evidence="6" key="1">
    <citation type="submission" date="2023-03" db="EMBL/GenBank/DDBJ databases">
        <title>Massive genome expansion in bonnet fungi (Mycena s.s.) driven by repeated elements and novel gene families across ecological guilds.</title>
        <authorList>
            <consortium name="Lawrence Berkeley National Laboratory"/>
            <person name="Harder C.B."/>
            <person name="Miyauchi S."/>
            <person name="Viragh M."/>
            <person name="Kuo A."/>
            <person name="Thoen E."/>
            <person name="Andreopoulos B."/>
            <person name="Lu D."/>
            <person name="Skrede I."/>
            <person name="Drula E."/>
            <person name="Henrissat B."/>
            <person name="Morin E."/>
            <person name="Kohler A."/>
            <person name="Barry K."/>
            <person name="LaButti K."/>
            <person name="Morin E."/>
            <person name="Salamov A."/>
            <person name="Lipzen A."/>
            <person name="Mereny Z."/>
            <person name="Hegedus B."/>
            <person name="Baldrian P."/>
            <person name="Stursova M."/>
            <person name="Weitz H."/>
            <person name="Taylor A."/>
            <person name="Grigoriev I.V."/>
            <person name="Nagy L.G."/>
            <person name="Martin F."/>
            <person name="Kauserud H."/>
        </authorList>
    </citation>
    <scope>NUCLEOTIDE SEQUENCE</scope>
    <source>
        <strain evidence="6">CBHHK188m</strain>
    </source>
</reference>
<gene>
    <name evidence="6" type="ORF">DFH07DRAFT_950687</name>
</gene>
<accession>A0AAD7K5B6</accession>
<feature type="domain" description="Ubiquitin-like protease family profile" evidence="5">
    <location>
        <begin position="135"/>
        <end position="298"/>
    </location>
</feature>
<keyword evidence="7" id="KW-1185">Reference proteome</keyword>
<comment type="caution">
    <text evidence="6">The sequence shown here is derived from an EMBL/GenBank/DDBJ whole genome shotgun (WGS) entry which is preliminary data.</text>
</comment>
<dbReference type="Proteomes" id="UP001215280">
    <property type="component" value="Unassembled WGS sequence"/>
</dbReference>
<evidence type="ECO:0000256" key="4">
    <source>
        <dbReference type="SAM" id="MobiDB-lite"/>
    </source>
</evidence>
<evidence type="ECO:0000313" key="7">
    <source>
        <dbReference type="Proteomes" id="UP001215280"/>
    </source>
</evidence>
<keyword evidence="3" id="KW-0378">Hydrolase</keyword>
<dbReference type="EMBL" id="JARJLG010000008">
    <property type="protein sequence ID" value="KAJ7778679.1"/>
    <property type="molecule type" value="Genomic_DNA"/>
</dbReference>
<protein>
    <recommendedName>
        <fullName evidence="5">Ubiquitin-like protease family profile domain-containing protein</fullName>
    </recommendedName>
</protein>
<evidence type="ECO:0000313" key="6">
    <source>
        <dbReference type="EMBL" id="KAJ7778679.1"/>
    </source>
</evidence>